<dbReference type="GO" id="GO:0005829">
    <property type="term" value="C:cytosol"/>
    <property type="evidence" value="ECO:0007669"/>
    <property type="project" value="TreeGrafter"/>
</dbReference>
<dbReference type="KEGG" id="ssao:94302189"/>
<dbReference type="GO" id="GO:0004850">
    <property type="term" value="F:uridine phosphorylase activity"/>
    <property type="evidence" value="ECO:0007669"/>
    <property type="project" value="TreeGrafter"/>
</dbReference>
<dbReference type="GeneID" id="94302189"/>
<sequence length="730" mass="79529">MSLPRHGTSLLDPCPCSQHSHRGHSRPARSRTSHAAQCAPSVPERQGTLGRVFGAGAGQRGLEYLSTQQRPRARGRPTRESREGPGTKASSLRAFVPQHHVAVQPRLHAAQGPALHDAVELVCLVLGAEQEVRHAHERAAAPHVAVERLPAEQGAVGVRAGGGDARERDDPGEAALGHGEVGVEVREHEAVAVQQVQRREAEHDRREREDGPDDGQRLAPERAEPPEAVHARLEAEQLEGAQAVRGAEQGVEPQEEVERGARQEHHGRGQEGEPVDLPDRRAHLQHLVGEDLPRLDLGRARPPQRSEQGHLAGALLGLGGGLLGAGRLLGRPGELRDALGLEGVAAVLRHDGVHSGVRAAGVQQWGGAGRMERRVRAPEATFTPRSRAAPPQRASRRELRKSQIPSASQYYVLPADPRQIQIRHSLNLMTDMKNANFPVDADNRTYHLYLKRGEVAPRVITVGDLSRALLFAKLPGFKIMFVRQAPRLFTTITGTYNDVPVTIIVSLMGIPNMDFTVRELRYVIEGPMSMIRIGSCGSPAPFTKVGDLVVPKFHHTVLRLPDAYLSTDVSEKFHISKAMQGDDKLHELLMAECKKTGKKVYDGHNISACSFYSSQGRTDANFQDHNEALIDYLVGQIPDLVGIEMESAHLIDLARIATVPIYAAAGQLVLAQRKSQAFLSNDEKHAVEREIGIAALETAIAFVIPGMVEQPGAVWKEFKGEILGDAKAIQ</sequence>
<dbReference type="Proteomes" id="UP000018208">
    <property type="component" value="Unassembled WGS sequence"/>
</dbReference>
<dbReference type="PANTHER" id="PTHR43691:SF14">
    <property type="entry name" value="URIDINE PHOSPHORYLASE"/>
    <property type="match status" value="1"/>
</dbReference>
<dbReference type="GO" id="GO:0006218">
    <property type="term" value="P:uridine catabolic process"/>
    <property type="evidence" value="ECO:0007669"/>
    <property type="project" value="TreeGrafter"/>
</dbReference>
<dbReference type="EMBL" id="AUWU02000008">
    <property type="protein sequence ID" value="KAH0570191.1"/>
    <property type="molecule type" value="Genomic_DNA"/>
</dbReference>
<dbReference type="SUPFAM" id="SSF53167">
    <property type="entry name" value="Purine and uridine phosphorylases"/>
    <property type="match status" value="1"/>
</dbReference>
<dbReference type="Pfam" id="PF01048">
    <property type="entry name" value="PNP_UDP_1"/>
    <property type="match status" value="1"/>
</dbReference>
<dbReference type="OrthoDB" id="416752at2759"/>
<feature type="region of interest" description="Disordered" evidence="1">
    <location>
        <begin position="1"/>
        <end position="91"/>
    </location>
</feature>
<feature type="compositionally biased region" description="Basic and acidic residues" evidence="1">
    <location>
        <begin position="256"/>
        <end position="277"/>
    </location>
</feature>
<reference evidence="3 4" key="1">
    <citation type="journal article" date="2014" name="PLoS Genet.">
        <title>The Genome of Spironucleus salmonicida Highlights a Fish Pathogen Adapted to Fluctuating Environments.</title>
        <authorList>
            <person name="Xu F."/>
            <person name="Jerlstrom-Hultqvist J."/>
            <person name="Einarsson E."/>
            <person name="Astvaldsson A."/>
            <person name="Svard S.G."/>
            <person name="Andersson J.O."/>
        </authorList>
    </citation>
    <scope>NUCLEOTIDE SEQUENCE [LARGE SCALE GENOMIC DNA]</scope>
    <source>
        <strain evidence="3 4">ATCC 50377</strain>
    </source>
</reference>
<protein>
    <submittedName>
        <fullName evidence="3">Uridine phosphorylase 1</fullName>
    </submittedName>
</protein>
<dbReference type="AlphaFoldDB" id="A0A9P8LL71"/>
<feature type="compositionally biased region" description="Basic and acidic residues" evidence="1">
    <location>
        <begin position="197"/>
        <end position="226"/>
    </location>
</feature>
<feature type="region of interest" description="Disordered" evidence="1">
    <location>
        <begin position="193"/>
        <end position="226"/>
    </location>
</feature>
<evidence type="ECO:0000313" key="3">
    <source>
        <dbReference type="EMBL" id="KAH0570191.1"/>
    </source>
</evidence>
<organism evidence="3 4">
    <name type="scientific">Spironucleus salmonicida</name>
    <dbReference type="NCBI Taxonomy" id="348837"/>
    <lineage>
        <taxon>Eukaryota</taxon>
        <taxon>Metamonada</taxon>
        <taxon>Diplomonadida</taxon>
        <taxon>Hexamitidae</taxon>
        <taxon>Hexamitinae</taxon>
        <taxon>Spironucleus</taxon>
    </lineage>
</organism>
<feature type="domain" description="Nucleoside phosphorylase" evidence="2">
    <location>
        <begin position="458"/>
        <end position="663"/>
    </location>
</feature>
<evidence type="ECO:0000259" key="2">
    <source>
        <dbReference type="Pfam" id="PF01048"/>
    </source>
</evidence>
<feature type="region of interest" description="Disordered" evidence="1">
    <location>
        <begin position="368"/>
        <end position="402"/>
    </location>
</feature>
<comment type="caution">
    <text evidence="3">The sequence shown here is derived from an EMBL/GenBank/DDBJ whole genome shotgun (WGS) entry which is preliminary data.</text>
</comment>
<accession>A0A9P8LL71</accession>
<proteinExistence type="predicted"/>
<dbReference type="Gene3D" id="3.40.50.1580">
    <property type="entry name" value="Nucleoside phosphorylase domain"/>
    <property type="match status" value="1"/>
</dbReference>
<evidence type="ECO:0000313" key="4">
    <source>
        <dbReference type="Proteomes" id="UP000018208"/>
    </source>
</evidence>
<keyword evidence="4" id="KW-1185">Reference proteome</keyword>
<feature type="compositionally biased region" description="Basic residues" evidence="1">
    <location>
        <begin position="19"/>
        <end position="32"/>
    </location>
</feature>
<dbReference type="CDD" id="cd17769">
    <property type="entry name" value="NP_TgUP-like"/>
    <property type="match status" value="1"/>
</dbReference>
<feature type="region of interest" description="Disordered" evidence="1">
    <location>
        <begin position="244"/>
        <end position="277"/>
    </location>
</feature>
<dbReference type="InterPro" id="IPR000845">
    <property type="entry name" value="Nucleoside_phosphorylase_d"/>
</dbReference>
<dbReference type="RefSeq" id="XP_067760964.1">
    <property type="nucleotide sequence ID" value="XM_067911942.1"/>
</dbReference>
<feature type="compositionally biased region" description="Low complexity" evidence="1">
    <location>
        <begin position="384"/>
        <end position="393"/>
    </location>
</feature>
<gene>
    <name evidence="3" type="ORF">SS50377_28166</name>
</gene>
<dbReference type="InterPro" id="IPR035994">
    <property type="entry name" value="Nucleoside_phosphorylase_sf"/>
</dbReference>
<evidence type="ECO:0000256" key="1">
    <source>
        <dbReference type="SAM" id="MobiDB-lite"/>
    </source>
</evidence>
<dbReference type="PANTHER" id="PTHR43691">
    <property type="entry name" value="URIDINE PHOSPHORYLASE"/>
    <property type="match status" value="1"/>
</dbReference>
<feature type="region of interest" description="Disordered" evidence="1">
    <location>
        <begin position="157"/>
        <end position="176"/>
    </location>
</feature>
<name>A0A9P8LL71_9EUKA</name>